<dbReference type="Proteomes" id="UP000016935">
    <property type="component" value="Unassembled WGS sequence"/>
</dbReference>
<dbReference type="RefSeq" id="XP_008023275.1">
    <property type="nucleotide sequence ID" value="XM_008025084.1"/>
</dbReference>
<feature type="region of interest" description="Disordered" evidence="1">
    <location>
        <begin position="1"/>
        <end position="38"/>
    </location>
</feature>
<organism evidence="2 3">
    <name type="scientific">Exserohilum turcicum (strain 28A)</name>
    <name type="common">Northern leaf blight fungus</name>
    <name type="synonym">Setosphaeria turcica</name>
    <dbReference type="NCBI Taxonomy" id="671987"/>
    <lineage>
        <taxon>Eukaryota</taxon>
        <taxon>Fungi</taxon>
        <taxon>Dikarya</taxon>
        <taxon>Ascomycota</taxon>
        <taxon>Pezizomycotina</taxon>
        <taxon>Dothideomycetes</taxon>
        <taxon>Pleosporomycetidae</taxon>
        <taxon>Pleosporales</taxon>
        <taxon>Pleosporineae</taxon>
        <taxon>Pleosporaceae</taxon>
        <taxon>Exserohilum</taxon>
    </lineage>
</organism>
<evidence type="ECO:0000313" key="3">
    <source>
        <dbReference type="Proteomes" id="UP000016935"/>
    </source>
</evidence>
<accession>R0KL65</accession>
<reference evidence="2 3" key="1">
    <citation type="journal article" date="2012" name="PLoS Pathog.">
        <title>Diverse lifestyles and strategies of plant pathogenesis encoded in the genomes of eighteen Dothideomycetes fungi.</title>
        <authorList>
            <person name="Ohm R.A."/>
            <person name="Feau N."/>
            <person name="Henrissat B."/>
            <person name="Schoch C.L."/>
            <person name="Horwitz B.A."/>
            <person name="Barry K.W."/>
            <person name="Condon B.J."/>
            <person name="Copeland A.C."/>
            <person name="Dhillon B."/>
            <person name="Glaser F."/>
            <person name="Hesse C.N."/>
            <person name="Kosti I."/>
            <person name="LaButti K."/>
            <person name="Lindquist E.A."/>
            <person name="Lucas S."/>
            <person name="Salamov A.A."/>
            <person name="Bradshaw R.E."/>
            <person name="Ciuffetti L."/>
            <person name="Hamelin R.C."/>
            <person name="Kema G.H.J."/>
            <person name="Lawrence C."/>
            <person name="Scott J.A."/>
            <person name="Spatafora J.W."/>
            <person name="Turgeon B.G."/>
            <person name="de Wit P.J.G.M."/>
            <person name="Zhong S."/>
            <person name="Goodwin S.B."/>
            <person name="Grigoriev I.V."/>
        </authorList>
    </citation>
    <scope>NUCLEOTIDE SEQUENCE [LARGE SCALE GENOMIC DNA]</scope>
    <source>
        <strain evidence="3">28A</strain>
    </source>
</reference>
<dbReference type="AlphaFoldDB" id="R0KL65"/>
<gene>
    <name evidence="2" type="ORF">SETTUDRAFT_26757</name>
</gene>
<evidence type="ECO:0000256" key="1">
    <source>
        <dbReference type="SAM" id="MobiDB-lite"/>
    </source>
</evidence>
<sequence length="126" mass="13492">MSPAVPTHTPRIDTTTPAINEAPVELDASTPVSPEQAMKRRDMLGHGEQSRAYITGSITSPDDAQGVDAEFLGRGENMSREAREKRAAMLAERLKDPSVIVEVPKGPTADEVEAVRKVDQGAEVGV</sequence>
<dbReference type="OrthoDB" id="5310629at2759"/>
<reference evidence="2 3" key="2">
    <citation type="journal article" date="2013" name="PLoS Genet.">
        <title>Comparative genome structure, secondary metabolite, and effector coding capacity across Cochliobolus pathogens.</title>
        <authorList>
            <person name="Condon B.J."/>
            <person name="Leng Y."/>
            <person name="Wu D."/>
            <person name="Bushley K.E."/>
            <person name="Ohm R.A."/>
            <person name="Otillar R."/>
            <person name="Martin J."/>
            <person name="Schackwitz W."/>
            <person name="Grimwood J."/>
            <person name="MohdZainudin N."/>
            <person name="Xue C."/>
            <person name="Wang R."/>
            <person name="Manning V.A."/>
            <person name="Dhillon B."/>
            <person name="Tu Z.J."/>
            <person name="Steffenson B.J."/>
            <person name="Salamov A."/>
            <person name="Sun H."/>
            <person name="Lowry S."/>
            <person name="LaButti K."/>
            <person name="Han J."/>
            <person name="Copeland A."/>
            <person name="Lindquist E."/>
            <person name="Barry K."/>
            <person name="Schmutz J."/>
            <person name="Baker S.E."/>
            <person name="Ciuffetti L.M."/>
            <person name="Grigoriev I.V."/>
            <person name="Zhong S."/>
            <person name="Turgeon B.G."/>
        </authorList>
    </citation>
    <scope>NUCLEOTIDE SEQUENCE [LARGE SCALE GENOMIC DNA]</scope>
    <source>
        <strain evidence="3">28A</strain>
    </source>
</reference>
<evidence type="ECO:0000313" key="2">
    <source>
        <dbReference type="EMBL" id="EOA88702.1"/>
    </source>
</evidence>
<dbReference type="EMBL" id="KB908526">
    <property type="protein sequence ID" value="EOA88702.1"/>
    <property type="molecule type" value="Genomic_DNA"/>
</dbReference>
<dbReference type="GeneID" id="19403054"/>
<protein>
    <submittedName>
        <fullName evidence="2">Uncharacterized protein</fullName>
    </submittedName>
</protein>
<name>R0KL65_EXST2</name>
<dbReference type="HOGENOM" id="CLU_144323_0_0_1"/>
<proteinExistence type="predicted"/>
<keyword evidence="3" id="KW-1185">Reference proteome</keyword>